<feature type="transmembrane region" description="Helical" evidence="6">
    <location>
        <begin position="275"/>
        <end position="303"/>
    </location>
</feature>
<name>A9ERZ6_SORC5</name>
<reference evidence="8 9" key="1">
    <citation type="journal article" date="2007" name="Nat. Biotechnol.">
        <title>Complete genome sequence of the myxobacterium Sorangium cellulosum.</title>
        <authorList>
            <person name="Schneiker S."/>
            <person name="Perlova O."/>
            <person name="Kaiser O."/>
            <person name="Gerth K."/>
            <person name="Alici A."/>
            <person name="Altmeyer M.O."/>
            <person name="Bartels D."/>
            <person name="Bekel T."/>
            <person name="Beyer S."/>
            <person name="Bode E."/>
            <person name="Bode H.B."/>
            <person name="Bolten C.J."/>
            <person name="Choudhuri J.V."/>
            <person name="Doss S."/>
            <person name="Elnakady Y.A."/>
            <person name="Frank B."/>
            <person name="Gaigalat L."/>
            <person name="Goesmann A."/>
            <person name="Groeger C."/>
            <person name="Gross F."/>
            <person name="Jelsbak L."/>
            <person name="Jelsbak L."/>
            <person name="Kalinowski J."/>
            <person name="Kegler C."/>
            <person name="Knauber T."/>
            <person name="Konietzny S."/>
            <person name="Kopp M."/>
            <person name="Krause L."/>
            <person name="Krug D."/>
            <person name="Linke B."/>
            <person name="Mahmud T."/>
            <person name="Martinez-Arias R."/>
            <person name="McHardy A.C."/>
            <person name="Merai M."/>
            <person name="Meyer F."/>
            <person name="Mormann S."/>
            <person name="Munoz-Dorado J."/>
            <person name="Perez J."/>
            <person name="Pradella S."/>
            <person name="Rachid S."/>
            <person name="Raddatz G."/>
            <person name="Rosenau F."/>
            <person name="Rueckert C."/>
            <person name="Sasse F."/>
            <person name="Scharfe M."/>
            <person name="Schuster S.C."/>
            <person name="Suen G."/>
            <person name="Treuner-Lange A."/>
            <person name="Velicer G.J."/>
            <person name="Vorholter F.-J."/>
            <person name="Weissman K.J."/>
            <person name="Welch R.D."/>
            <person name="Wenzel S.C."/>
            <person name="Whitworth D.E."/>
            <person name="Wilhelm S."/>
            <person name="Wittmann C."/>
            <person name="Bloecker H."/>
            <person name="Puehler A."/>
            <person name="Mueller R."/>
        </authorList>
    </citation>
    <scope>NUCLEOTIDE SEQUENCE [LARGE SCALE GENOMIC DNA]</scope>
    <source>
        <strain evidence="9">So ce56</strain>
    </source>
</reference>
<sequence>MTAEAQPGWEARPDGEEAQPGWGARPQPGWGARPQPGWGARPDQAVDPLGALEWPAERLGDALEALATQSGLGPRAVAAPVPAAGHLRSADALGAWIDQAAAYLGVEAEPIAARYDEIGEALLRVAPALVWLRDGGAPRFLAVLGRRGRDLAALRADRSTARVPVEAIAGRICRPIEAQVLPEIERVLARAAVRPRRRARARRALLDERLGPVIIDGIWSLRLPPGAALARQAQAARIPRRLLGLLAAHAAAYTLWILVWMTVGRSILDDHLDEGWLVAGALLLATVVPLRQLMAWLSGLVAIDSSALVKQRLLSGALALDAEEVRSEGAGRFLGRVIESEAIEGLAMGGGVAAVASAFELAAAAAVLAQGAAGAIHALLLAAWAALVLALCVRFYRRRARWTAARLAMTHDLIERLVGHRTRLAQERHGRWHHGEDEALAQYLLRSRDIDRSQIEIGALMPRGWLIAGIAGLLPPFLAGTGSAGAYAVALGGVLLASRALQGLSGGLSSLASAAIAWEQVSTLFQAAARGGPPPPPLPPDAGRSPARARGQEAAEARAVVLEAHELSFRHKGRARPAVADVSVRIAAGDRILLEGPSGGGKSTLSALLSGLRAPDVGLLLLNGLDRHMLGAAAWRRRVAAAPQFHENHVLAGTFAYNLLMGRRWPPRPDDLAEAEEICHELGLGELLGRMPGGLEQVVGETGWQLSHGERSRLYMARALLQDAEVVVLDESFAALDPETLERALRCVLRRARTLVVIAHP</sequence>
<dbReference type="GO" id="GO:0005886">
    <property type="term" value="C:plasma membrane"/>
    <property type="evidence" value="ECO:0007669"/>
    <property type="project" value="UniProtKB-SubCell"/>
</dbReference>
<feature type="region of interest" description="Disordered" evidence="5">
    <location>
        <begin position="1"/>
        <end position="42"/>
    </location>
</feature>
<keyword evidence="3 6" id="KW-1133">Transmembrane helix</keyword>
<dbReference type="KEGG" id="scl:sce7171"/>
<feature type="domain" description="ABC transporter" evidence="7">
    <location>
        <begin position="562"/>
        <end position="760"/>
    </location>
</feature>
<evidence type="ECO:0000259" key="7">
    <source>
        <dbReference type="PROSITE" id="PS50893"/>
    </source>
</evidence>
<dbReference type="InterPro" id="IPR036640">
    <property type="entry name" value="ABC1_TM_sf"/>
</dbReference>
<dbReference type="PANTHER" id="PTHR24221">
    <property type="entry name" value="ATP-BINDING CASSETTE SUB-FAMILY B"/>
    <property type="match status" value="1"/>
</dbReference>
<dbReference type="SUPFAM" id="SSF52540">
    <property type="entry name" value="P-loop containing nucleoside triphosphate hydrolases"/>
    <property type="match status" value="1"/>
</dbReference>
<dbReference type="InterPro" id="IPR027417">
    <property type="entry name" value="P-loop_NTPase"/>
</dbReference>
<evidence type="ECO:0000256" key="6">
    <source>
        <dbReference type="SAM" id="Phobius"/>
    </source>
</evidence>
<evidence type="ECO:0000256" key="1">
    <source>
        <dbReference type="ARBA" id="ARBA00004651"/>
    </source>
</evidence>
<keyword evidence="8" id="KW-0067">ATP-binding</keyword>
<protein>
    <submittedName>
        <fullName evidence="8">ABC transporter ATP-binding protein</fullName>
    </submittedName>
</protein>
<keyword evidence="8" id="KW-0547">Nucleotide-binding</keyword>
<keyword evidence="2 6" id="KW-0812">Transmembrane</keyword>
<dbReference type="Gene3D" id="1.20.1560.10">
    <property type="entry name" value="ABC transporter type 1, transmembrane domain"/>
    <property type="match status" value="1"/>
</dbReference>
<feature type="transmembrane region" description="Helical" evidence="6">
    <location>
        <begin position="242"/>
        <end position="263"/>
    </location>
</feature>
<keyword evidence="9" id="KW-1185">Reference proteome</keyword>
<dbReference type="PROSITE" id="PS50893">
    <property type="entry name" value="ABC_TRANSPORTER_2"/>
    <property type="match status" value="1"/>
</dbReference>
<accession>A9ERZ6</accession>
<feature type="transmembrane region" description="Helical" evidence="6">
    <location>
        <begin position="375"/>
        <end position="396"/>
    </location>
</feature>
<comment type="subcellular location">
    <subcellularLocation>
        <location evidence="1">Cell membrane</location>
        <topology evidence="1">Multi-pass membrane protein</topology>
    </subcellularLocation>
</comment>
<evidence type="ECO:0000256" key="5">
    <source>
        <dbReference type="SAM" id="MobiDB-lite"/>
    </source>
</evidence>
<keyword evidence="4 6" id="KW-0472">Membrane</keyword>
<dbReference type="EMBL" id="AM746676">
    <property type="protein sequence ID" value="CAN97340.1"/>
    <property type="molecule type" value="Genomic_DNA"/>
</dbReference>
<proteinExistence type="predicted"/>
<dbReference type="Gene3D" id="3.40.50.300">
    <property type="entry name" value="P-loop containing nucleotide triphosphate hydrolases"/>
    <property type="match status" value="1"/>
</dbReference>
<gene>
    <name evidence="8" type="ordered locus">sce7171</name>
</gene>
<dbReference type="RefSeq" id="WP_012239779.1">
    <property type="nucleotide sequence ID" value="NC_010162.1"/>
</dbReference>
<dbReference type="SUPFAM" id="SSF90123">
    <property type="entry name" value="ABC transporter transmembrane region"/>
    <property type="match status" value="1"/>
</dbReference>
<feature type="transmembrane region" description="Helical" evidence="6">
    <location>
        <begin position="457"/>
        <end position="478"/>
    </location>
</feature>
<dbReference type="Pfam" id="PF00005">
    <property type="entry name" value="ABC_tran"/>
    <property type="match status" value="1"/>
</dbReference>
<feature type="region of interest" description="Disordered" evidence="5">
    <location>
        <begin position="528"/>
        <end position="550"/>
    </location>
</feature>
<dbReference type="Proteomes" id="UP000002139">
    <property type="component" value="Chromosome"/>
</dbReference>
<dbReference type="InterPro" id="IPR003439">
    <property type="entry name" value="ABC_transporter-like_ATP-bd"/>
</dbReference>
<dbReference type="GO" id="GO:0005524">
    <property type="term" value="F:ATP binding"/>
    <property type="evidence" value="ECO:0007669"/>
    <property type="project" value="UniProtKB-KW"/>
</dbReference>
<dbReference type="GO" id="GO:0034040">
    <property type="term" value="F:ATPase-coupled lipid transmembrane transporter activity"/>
    <property type="evidence" value="ECO:0007669"/>
    <property type="project" value="TreeGrafter"/>
</dbReference>
<evidence type="ECO:0000256" key="3">
    <source>
        <dbReference type="ARBA" id="ARBA00022989"/>
    </source>
</evidence>
<dbReference type="AlphaFoldDB" id="A9ERZ6"/>
<dbReference type="HOGENOM" id="CLU_388783_0_0_7"/>
<dbReference type="BioCyc" id="SCEL448385:SCE_RS36755-MONOMER"/>
<dbReference type="STRING" id="448385.sce7171"/>
<dbReference type="GO" id="GO:0016887">
    <property type="term" value="F:ATP hydrolysis activity"/>
    <property type="evidence" value="ECO:0007669"/>
    <property type="project" value="InterPro"/>
</dbReference>
<organism evidence="8 9">
    <name type="scientific">Sorangium cellulosum (strain So ce56)</name>
    <name type="common">Polyangium cellulosum (strain So ce56)</name>
    <dbReference type="NCBI Taxonomy" id="448385"/>
    <lineage>
        <taxon>Bacteria</taxon>
        <taxon>Pseudomonadati</taxon>
        <taxon>Myxococcota</taxon>
        <taxon>Polyangia</taxon>
        <taxon>Polyangiales</taxon>
        <taxon>Polyangiaceae</taxon>
        <taxon>Sorangium</taxon>
    </lineage>
</organism>
<evidence type="ECO:0000256" key="2">
    <source>
        <dbReference type="ARBA" id="ARBA00022692"/>
    </source>
</evidence>
<dbReference type="InterPro" id="IPR039421">
    <property type="entry name" value="Type_1_exporter"/>
</dbReference>
<feature type="transmembrane region" description="Helical" evidence="6">
    <location>
        <begin position="346"/>
        <end position="369"/>
    </location>
</feature>
<dbReference type="PANTHER" id="PTHR24221:SF654">
    <property type="entry name" value="ATP-BINDING CASSETTE SUB-FAMILY B MEMBER 6"/>
    <property type="match status" value="1"/>
</dbReference>
<dbReference type="eggNOG" id="COG1132">
    <property type="taxonomic scope" value="Bacteria"/>
</dbReference>
<dbReference type="OrthoDB" id="5510295at2"/>
<evidence type="ECO:0000313" key="9">
    <source>
        <dbReference type="Proteomes" id="UP000002139"/>
    </source>
</evidence>
<evidence type="ECO:0000313" key="8">
    <source>
        <dbReference type="EMBL" id="CAN97340.1"/>
    </source>
</evidence>
<evidence type="ECO:0000256" key="4">
    <source>
        <dbReference type="ARBA" id="ARBA00023136"/>
    </source>
</evidence>